<dbReference type="AlphaFoldDB" id="A0A562N7Y1"/>
<dbReference type="OrthoDB" id="9784297at2"/>
<comment type="caution">
    <text evidence="2">The sequence shown here is derived from an EMBL/GenBank/DDBJ whole genome shotgun (WGS) entry which is preliminary data.</text>
</comment>
<evidence type="ECO:0000259" key="1">
    <source>
        <dbReference type="Pfam" id="PF13304"/>
    </source>
</evidence>
<dbReference type="InterPro" id="IPR051396">
    <property type="entry name" value="Bact_Antivir_Def_Nuclease"/>
</dbReference>
<name>A0A562N7Y1_9RHOB</name>
<reference evidence="2 3" key="1">
    <citation type="journal article" date="2015" name="Stand. Genomic Sci.">
        <title>Genomic Encyclopedia of Bacterial and Archaeal Type Strains, Phase III: the genomes of soil and plant-associated and newly described type strains.</title>
        <authorList>
            <person name="Whitman W.B."/>
            <person name="Woyke T."/>
            <person name="Klenk H.P."/>
            <person name="Zhou Y."/>
            <person name="Lilburn T.G."/>
            <person name="Beck B.J."/>
            <person name="De Vos P."/>
            <person name="Vandamme P."/>
            <person name="Eisen J.A."/>
            <person name="Garrity G."/>
            <person name="Hugenholtz P."/>
            <person name="Kyrpides N.C."/>
        </authorList>
    </citation>
    <scope>NUCLEOTIDE SEQUENCE [LARGE SCALE GENOMIC DNA]</scope>
    <source>
        <strain evidence="2 3">CGMCC 1.5364</strain>
    </source>
</reference>
<dbReference type="Pfam" id="PF13304">
    <property type="entry name" value="AAA_21"/>
    <property type="match status" value="1"/>
</dbReference>
<dbReference type="InterPro" id="IPR003959">
    <property type="entry name" value="ATPase_AAA_core"/>
</dbReference>
<proteinExistence type="predicted"/>
<dbReference type="EMBL" id="VLKU01000016">
    <property type="protein sequence ID" value="TWI28213.1"/>
    <property type="molecule type" value="Genomic_DNA"/>
</dbReference>
<dbReference type="CDD" id="cd00267">
    <property type="entry name" value="ABC_ATPase"/>
    <property type="match status" value="1"/>
</dbReference>
<sequence length="355" mass="39291">MLKSAKLSNFTSIPSAKWEFSPGLNVIVGENGLGKSHALKALYSVLSSLKPDSSQNNSTKLERLGKSQLEKVIADELIGNMRPDSLGRLVKRKQGRNRAEVSVSFKNKELDTSFSFATNSKTQVEIDDMPSAVLAKPPVFIPTRELITLCPWFVSLFDSYSVPFEKTWRDTVLLLGAPSLRGPREKKVSELLSPIETAMGGKVEVDANGRFFLRVNGGRMESALVAEGLRKFAMLARLISTGVLLEQGYLFWDEPETNLNPKLIRVLAQVIVSLADQGIQVFIATHSVFLVREIAILTAGRKRKAQSRYFSLAASGDDEVSRLEQGSEIDELSTLVLLDEELLQSDRYMESSLHA</sequence>
<accession>A0A562N7Y1</accession>
<dbReference type="GO" id="GO:0016887">
    <property type="term" value="F:ATP hydrolysis activity"/>
    <property type="evidence" value="ECO:0007669"/>
    <property type="project" value="InterPro"/>
</dbReference>
<feature type="domain" description="ATPase AAA-type core" evidence="1">
    <location>
        <begin position="24"/>
        <end position="291"/>
    </location>
</feature>
<dbReference type="Gene3D" id="3.40.50.300">
    <property type="entry name" value="P-loop containing nucleotide triphosphate hydrolases"/>
    <property type="match status" value="2"/>
</dbReference>
<dbReference type="PANTHER" id="PTHR43581">
    <property type="entry name" value="ATP/GTP PHOSPHATASE"/>
    <property type="match status" value="1"/>
</dbReference>
<dbReference type="Proteomes" id="UP000316225">
    <property type="component" value="Unassembled WGS sequence"/>
</dbReference>
<evidence type="ECO:0000313" key="2">
    <source>
        <dbReference type="EMBL" id="TWI28213.1"/>
    </source>
</evidence>
<dbReference type="RefSeq" id="WP_145399969.1">
    <property type="nucleotide sequence ID" value="NZ_VLKU01000016.1"/>
</dbReference>
<dbReference type="SUPFAM" id="SSF52540">
    <property type="entry name" value="P-loop containing nucleoside triphosphate hydrolases"/>
    <property type="match status" value="1"/>
</dbReference>
<protein>
    <submittedName>
        <fullName evidence="2">AAA15 family ATPase/GTPase</fullName>
    </submittedName>
</protein>
<dbReference type="InterPro" id="IPR027417">
    <property type="entry name" value="P-loop_NTPase"/>
</dbReference>
<dbReference type="GO" id="GO:0005524">
    <property type="term" value="F:ATP binding"/>
    <property type="evidence" value="ECO:0007669"/>
    <property type="project" value="InterPro"/>
</dbReference>
<evidence type="ECO:0000313" key="3">
    <source>
        <dbReference type="Proteomes" id="UP000316225"/>
    </source>
</evidence>
<organism evidence="2 3">
    <name type="scientific">Paracoccus sulfuroxidans</name>
    <dbReference type="NCBI Taxonomy" id="384678"/>
    <lineage>
        <taxon>Bacteria</taxon>
        <taxon>Pseudomonadati</taxon>
        <taxon>Pseudomonadota</taxon>
        <taxon>Alphaproteobacteria</taxon>
        <taxon>Rhodobacterales</taxon>
        <taxon>Paracoccaceae</taxon>
        <taxon>Paracoccus</taxon>
    </lineage>
</organism>
<keyword evidence="3" id="KW-1185">Reference proteome</keyword>
<gene>
    <name evidence="2" type="ORF">IQ24_03830</name>
</gene>
<dbReference type="PANTHER" id="PTHR43581:SF2">
    <property type="entry name" value="EXCINUCLEASE ATPASE SUBUNIT"/>
    <property type="match status" value="1"/>
</dbReference>